<dbReference type="SUPFAM" id="SSF47323">
    <property type="entry name" value="Anticodon-binding domain of a subclass of class I aminoacyl-tRNA synthetases"/>
    <property type="match status" value="1"/>
</dbReference>
<dbReference type="Pfam" id="PF09334">
    <property type="entry name" value="tRNA-synt_1g"/>
    <property type="match status" value="2"/>
</dbReference>
<evidence type="ECO:0000313" key="11">
    <source>
        <dbReference type="Proteomes" id="UP000002009"/>
    </source>
</evidence>
<dbReference type="GO" id="GO:0005524">
    <property type="term" value="F:ATP binding"/>
    <property type="evidence" value="ECO:0007669"/>
    <property type="project" value="UniProtKB-KW"/>
</dbReference>
<evidence type="ECO:0000256" key="6">
    <source>
        <dbReference type="ARBA" id="ARBA00023146"/>
    </source>
</evidence>
<keyword evidence="2 8" id="KW-0436">Ligase</keyword>
<dbReference type="GO" id="GO:0004825">
    <property type="term" value="F:methionine-tRNA ligase activity"/>
    <property type="evidence" value="ECO:0007669"/>
    <property type="project" value="UniProtKB-EC"/>
</dbReference>
<dbReference type="GeneID" id="8250111"/>
<dbReference type="EMBL" id="CP001574">
    <property type="protein sequence ID" value="ACO68835.1"/>
    <property type="molecule type" value="Genomic_DNA"/>
</dbReference>
<dbReference type="InParanoid" id="C1FDS4"/>
<dbReference type="OMA" id="NMFLPDR"/>
<dbReference type="Gene3D" id="1.10.730.10">
    <property type="entry name" value="Isoleucyl-tRNA Synthetase, Domain 1"/>
    <property type="match status" value="1"/>
</dbReference>
<dbReference type="AlphaFoldDB" id="C1FDS4"/>
<dbReference type="Proteomes" id="UP000002009">
    <property type="component" value="Chromosome 1"/>
</dbReference>
<evidence type="ECO:0000256" key="7">
    <source>
        <dbReference type="ARBA" id="ARBA00030904"/>
    </source>
</evidence>
<dbReference type="InterPro" id="IPR041872">
    <property type="entry name" value="Anticodon_Met"/>
</dbReference>
<keyword evidence="6 8" id="KW-0030">Aminoacyl-tRNA synthetase</keyword>
<dbReference type="eggNOG" id="KOG0436">
    <property type="taxonomic scope" value="Eukaryota"/>
</dbReference>
<evidence type="ECO:0000313" key="10">
    <source>
        <dbReference type="EMBL" id="ACO68835.1"/>
    </source>
</evidence>
<accession>C1FDS4</accession>
<comment type="similarity">
    <text evidence="8">Belongs to the class-I aminoacyl-tRNA synthetase family.</text>
</comment>
<keyword evidence="4 8" id="KW-0067">ATP-binding</keyword>
<dbReference type="Gene3D" id="2.170.220.10">
    <property type="match status" value="1"/>
</dbReference>
<dbReference type="SUPFAM" id="SSF52374">
    <property type="entry name" value="Nucleotidylyl transferase"/>
    <property type="match status" value="1"/>
</dbReference>
<dbReference type="OrthoDB" id="24670at2759"/>
<dbReference type="InterPro" id="IPR014729">
    <property type="entry name" value="Rossmann-like_a/b/a_fold"/>
</dbReference>
<dbReference type="PANTHER" id="PTHR43326">
    <property type="entry name" value="METHIONYL-TRNA SYNTHETASE"/>
    <property type="match status" value="1"/>
</dbReference>
<evidence type="ECO:0000256" key="2">
    <source>
        <dbReference type="ARBA" id="ARBA00022598"/>
    </source>
</evidence>
<dbReference type="Gene3D" id="3.40.50.620">
    <property type="entry name" value="HUPs"/>
    <property type="match status" value="1"/>
</dbReference>
<dbReference type="GO" id="GO:0006431">
    <property type="term" value="P:methionyl-tRNA aminoacylation"/>
    <property type="evidence" value="ECO:0007669"/>
    <property type="project" value="InterPro"/>
</dbReference>
<dbReference type="PRINTS" id="PR01041">
    <property type="entry name" value="TRNASYNTHMET"/>
</dbReference>
<keyword evidence="3 8" id="KW-0547">Nucleotide-binding</keyword>
<dbReference type="InterPro" id="IPR015413">
    <property type="entry name" value="Methionyl/Leucyl_tRNA_Synth"/>
</dbReference>
<dbReference type="CDD" id="cd07957">
    <property type="entry name" value="Anticodon_Ia_Met"/>
    <property type="match status" value="1"/>
</dbReference>
<keyword evidence="11" id="KW-1185">Reference proteome</keyword>
<name>C1FDS4_MICCC</name>
<protein>
    <recommendedName>
        <fullName evidence="1">methionine--tRNA ligase</fullName>
        <ecNumber evidence="1">6.1.1.10</ecNumber>
    </recommendedName>
    <alternativeName>
        <fullName evidence="7">Methionyl-tRNA synthetase</fullName>
    </alternativeName>
</protein>
<gene>
    <name evidence="10" type="ORF">MICPUN_67532</name>
</gene>
<evidence type="ECO:0000256" key="8">
    <source>
        <dbReference type="RuleBase" id="RU363039"/>
    </source>
</evidence>
<evidence type="ECO:0000256" key="1">
    <source>
        <dbReference type="ARBA" id="ARBA00012838"/>
    </source>
</evidence>
<dbReference type="InterPro" id="IPR009080">
    <property type="entry name" value="tRNAsynth_Ia_anticodon-bd"/>
</dbReference>
<dbReference type="EC" id="6.1.1.10" evidence="1"/>
<evidence type="ECO:0000259" key="9">
    <source>
        <dbReference type="Pfam" id="PF09334"/>
    </source>
</evidence>
<dbReference type="InterPro" id="IPR033911">
    <property type="entry name" value="MetRS_core"/>
</dbReference>
<proteinExistence type="inferred from homology"/>
<dbReference type="KEGG" id="mis:MICPUN_67532"/>
<feature type="non-terminal residue" evidence="10">
    <location>
        <position position="1"/>
    </location>
</feature>
<feature type="non-terminal residue" evidence="10">
    <location>
        <position position="509"/>
    </location>
</feature>
<reference evidence="10 11" key="1">
    <citation type="journal article" date="2009" name="Science">
        <title>Green evolution and dynamic adaptations revealed by genomes of the marine picoeukaryotes Micromonas.</title>
        <authorList>
            <person name="Worden A.Z."/>
            <person name="Lee J.H."/>
            <person name="Mock T."/>
            <person name="Rouze P."/>
            <person name="Simmons M.P."/>
            <person name="Aerts A.L."/>
            <person name="Allen A.E."/>
            <person name="Cuvelier M.L."/>
            <person name="Derelle E."/>
            <person name="Everett M.V."/>
            <person name="Foulon E."/>
            <person name="Grimwood J."/>
            <person name="Gundlach H."/>
            <person name="Henrissat B."/>
            <person name="Napoli C."/>
            <person name="McDonald S.M."/>
            <person name="Parker M.S."/>
            <person name="Rombauts S."/>
            <person name="Salamov A."/>
            <person name="Von Dassow P."/>
            <person name="Badger J.H."/>
            <person name="Coutinho P.M."/>
            <person name="Demir E."/>
            <person name="Dubchak I."/>
            <person name="Gentemann C."/>
            <person name="Eikrem W."/>
            <person name="Gready J.E."/>
            <person name="John U."/>
            <person name="Lanier W."/>
            <person name="Lindquist E.A."/>
            <person name="Lucas S."/>
            <person name="Mayer K.F."/>
            <person name="Moreau H."/>
            <person name="Not F."/>
            <person name="Otillar R."/>
            <person name="Panaud O."/>
            <person name="Pangilinan J."/>
            <person name="Paulsen I."/>
            <person name="Piegu B."/>
            <person name="Poliakov A."/>
            <person name="Robbens S."/>
            <person name="Schmutz J."/>
            <person name="Toulza E."/>
            <person name="Wyss T."/>
            <person name="Zelensky A."/>
            <person name="Zhou K."/>
            <person name="Armbrust E.V."/>
            <person name="Bhattacharya D."/>
            <person name="Goodenough U.W."/>
            <person name="Van de Peer Y."/>
            <person name="Grigoriev I.V."/>
        </authorList>
    </citation>
    <scope>NUCLEOTIDE SEQUENCE [LARGE SCALE GENOMIC DNA]</scope>
    <source>
        <strain evidence="11">RCC299 / NOUM17</strain>
    </source>
</reference>
<dbReference type="CDD" id="cd00814">
    <property type="entry name" value="MetRS_core"/>
    <property type="match status" value="1"/>
</dbReference>
<evidence type="ECO:0000256" key="3">
    <source>
        <dbReference type="ARBA" id="ARBA00022741"/>
    </source>
</evidence>
<dbReference type="STRING" id="296587.C1FDS4"/>
<dbReference type="PANTHER" id="PTHR43326:SF1">
    <property type="entry name" value="METHIONINE--TRNA LIGASE, MITOCHONDRIAL"/>
    <property type="match status" value="1"/>
</dbReference>
<feature type="domain" description="Methionyl/Leucyl tRNA synthetase" evidence="9">
    <location>
        <begin position="1"/>
        <end position="133"/>
    </location>
</feature>
<evidence type="ECO:0000256" key="4">
    <source>
        <dbReference type="ARBA" id="ARBA00022840"/>
    </source>
</evidence>
<dbReference type="InterPro" id="IPR023457">
    <property type="entry name" value="Met-tRNA_synth_2"/>
</dbReference>
<keyword evidence="5 8" id="KW-0648">Protein biosynthesis</keyword>
<evidence type="ECO:0000256" key="5">
    <source>
        <dbReference type="ARBA" id="ARBA00022917"/>
    </source>
</evidence>
<feature type="domain" description="Methionyl/Leucyl tRNA synthetase" evidence="9">
    <location>
        <begin position="136"/>
        <end position="367"/>
    </location>
</feature>
<dbReference type="FunFam" id="2.170.220.10:FF:000002">
    <property type="entry name" value="Methionine--tRNA ligase"/>
    <property type="match status" value="1"/>
</dbReference>
<sequence length="509" mass="57602">VTTPVYYVNDKPHIGHVYTSTVADVYARLQRNMGKDVFFLTGTDEHGLKVEQSAEKRGIGTQQLADENSALFREVMDDMNISYTSFIRTTDTSHQVQVQRLVEILLQKGFIYLGKFEGWYDEGQEEYYTAKEIGYKSLISGKDLTRSSEENYYFKLSAFQEQLLRFHEDNPYFLTPPARRNEIINRLQEGLNDIPVSRTNFTWGITMPGDDSHVIYVWIDALLNYITALNLAEGLGKDADESICHSEEGLKDFWPASLHVMAKEISWFHAVIWPALLLALELPLPERVHAHGFWIREGKKMSKSLGNFVDLEVMKRFSDHYGLDGLRYYLLTEGPVGSQDANFSAGRVHEVYSTDLANTLGNSLSRTTAMINKYYSEGGLPSEISSAGNRITWERFDWPTLTAEAAADVVRHVEALELPKATNAAIGLVARVDLFISETEPFRMAKDESKAEELGAVLYQCLEALRIACVLLEPFLPQKIDEVGKHMDLGNGNFKERVRWGSLKPGSKV</sequence>
<dbReference type="RefSeq" id="XP_002507577.1">
    <property type="nucleotide sequence ID" value="XM_002507531.1"/>
</dbReference>
<organism evidence="10 11">
    <name type="scientific">Micromonas commoda (strain RCC299 / NOUM17 / CCMP2709)</name>
    <name type="common">Picoplanktonic green alga</name>
    <dbReference type="NCBI Taxonomy" id="296587"/>
    <lineage>
        <taxon>Eukaryota</taxon>
        <taxon>Viridiplantae</taxon>
        <taxon>Chlorophyta</taxon>
        <taxon>Mamiellophyceae</taxon>
        <taxon>Mamiellales</taxon>
        <taxon>Mamiellaceae</taxon>
        <taxon>Micromonas</taxon>
    </lineage>
</organism>